<dbReference type="InterPro" id="IPR010323">
    <property type="entry name" value="DUF924"/>
</dbReference>
<dbReference type="Proteomes" id="UP000038011">
    <property type="component" value="Unassembled WGS sequence"/>
</dbReference>
<dbReference type="EMBL" id="JXMU01000014">
    <property type="protein sequence ID" value="KPB01108.1"/>
    <property type="molecule type" value="Genomic_DNA"/>
</dbReference>
<dbReference type="SUPFAM" id="SSF48452">
    <property type="entry name" value="TPR-like"/>
    <property type="match status" value="1"/>
</dbReference>
<accession>A0A0N0E7E9</accession>
<gene>
    <name evidence="1" type="ORF">SU32_10635</name>
</gene>
<proteinExistence type="predicted"/>
<dbReference type="InterPro" id="IPR011990">
    <property type="entry name" value="TPR-like_helical_dom_sf"/>
</dbReference>
<dbReference type="PATRIC" id="fig|1514904.3.peg.962"/>
<protein>
    <submittedName>
        <fullName evidence="1">Membrane protein</fullName>
    </submittedName>
</protein>
<organism evidence="1 2">
    <name type="scientific">Ahrensia marina</name>
    <dbReference type="NCBI Taxonomy" id="1514904"/>
    <lineage>
        <taxon>Bacteria</taxon>
        <taxon>Pseudomonadati</taxon>
        <taxon>Pseudomonadota</taxon>
        <taxon>Alphaproteobacteria</taxon>
        <taxon>Hyphomicrobiales</taxon>
        <taxon>Ahrensiaceae</taxon>
        <taxon>Ahrensia</taxon>
    </lineage>
</organism>
<keyword evidence="2" id="KW-1185">Reference proteome</keyword>
<name>A0A0N0E7E9_9HYPH</name>
<evidence type="ECO:0000313" key="2">
    <source>
        <dbReference type="Proteomes" id="UP000038011"/>
    </source>
</evidence>
<dbReference type="STRING" id="1514904.SU32_10635"/>
<dbReference type="AlphaFoldDB" id="A0A0N0E7E9"/>
<dbReference type="Pfam" id="PF06041">
    <property type="entry name" value="DUF924"/>
    <property type="match status" value="1"/>
</dbReference>
<reference evidence="1 2" key="1">
    <citation type="submission" date="2015-01" db="EMBL/GenBank/DDBJ databases">
        <title>Ahrensia donghaiensis sp. nov., a novel dimethylsulphoniopropionate-cleavage bacterium isolated from seawater and emended descriptions of the genus Ahrensia and Ahrensia kielensis.</title>
        <authorList>
            <person name="Liu J."/>
        </authorList>
    </citation>
    <scope>NUCLEOTIDE SEQUENCE [LARGE SCALE GENOMIC DNA]</scope>
    <source>
        <strain evidence="1 2">LZD062</strain>
    </source>
</reference>
<comment type="caution">
    <text evidence="1">The sequence shown here is derived from an EMBL/GenBank/DDBJ whole genome shotgun (WGS) entry which is preliminary data.</text>
</comment>
<dbReference type="Gene3D" id="1.25.40.10">
    <property type="entry name" value="Tetratricopeptide repeat domain"/>
    <property type="match status" value="1"/>
</dbReference>
<sequence length="181" mass="20952">MNSDAQALLDFWFKEHDGKDWFGGKAEFDAKVSSRFMLTLKKAERCELFEWRDTPQGRLAEIIVLDQFSRQLYRGHADAFKNDPLALALAQETVSQGLDMKLNQQEQQFLYMPYMHAESLVIQNEGLNLFRKLGDEAYEYQVGHTKVIERFGRFPKRNAALGRASTPDEVAYINERGDSMF</sequence>
<dbReference type="Gene3D" id="1.20.58.320">
    <property type="entry name" value="TPR-like"/>
    <property type="match status" value="1"/>
</dbReference>
<evidence type="ECO:0000313" key="1">
    <source>
        <dbReference type="EMBL" id="KPB01108.1"/>
    </source>
</evidence>